<gene>
    <name evidence="3" type="primary">LOC104212653</name>
</gene>
<dbReference type="GO" id="GO:0015074">
    <property type="term" value="P:DNA integration"/>
    <property type="evidence" value="ECO:0007669"/>
    <property type="project" value="InterPro"/>
</dbReference>
<dbReference type="GO" id="GO:0003676">
    <property type="term" value="F:nucleic acid binding"/>
    <property type="evidence" value="ECO:0007669"/>
    <property type="project" value="InterPro"/>
</dbReference>
<feature type="domain" description="Integrase catalytic" evidence="1">
    <location>
        <begin position="253"/>
        <end position="356"/>
    </location>
</feature>
<evidence type="ECO:0000313" key="3">
    <source>
        <dbReference type="RefSeq" id="XP_009760289.1"/>
    </source>
</evidence>
<dbReference type="InterPro" id="IPR001584">
    <property type="entry name" value="Integrase_cat-core"/>
</dbReference>
<dbReference type="Gene3D" id="3.30.420.10">
    <property type="entry name" value="Ribonuclease H-like superfamily/Ribonuclease H"/>
    <property type="match status" value="2"/>
</dbReference>
<dbReference type="RefSeq" id="XP_009760289.1">
    <property type="nucleotide sequence ID" value="XM_009761987.1"/>
</dbReference>
<name>A0A1U7VDA6_NICSY</name>
<dbReference type="STRING" id="4096.A0A1U7VDA6"/>
<sequence length="418" mass="47861">MSEFDRVYKSRTEIKSHVLADFVANFSLRLLTLATKEAVMVSESTSPVWALFTDGSYNVCGIFKTKEQRMQQYVVKVQALLARFWEWSITHILREENAQADALANLGSSTEMKGSNSETVVQLMHSVLEVNSYYEVNMTNLGWEWRNEIINYLEQGKFLEDSKASRALQAKAARYSFKRGQLYRKSFQGPLARCLVASKANYVMREVHEGVCGNHSGADSLVLELCQSCAPLWVEAGPYQKIDERKVVDFLWENIICRFGIPKEIACNNGPQFIGAKITKFLEDLKINRITYLPYHPSANGQAKSTNKAITQNLKKSLEATKGKWPEELPGVLWAYRTMTKSSRGETPFFPCVWRRSLNPGRSRGAYLEMFPGKLGPTWEDPYWVSAVTEKGSYELENQDREKLPCNWNVAHLKRYYF</sequence>
<reference evidence="2" key="1">
    <citation type="journal article" date="2013" name="Genome Biol.">
        <title>Reference genomes and transcriptomes of Nicotiana sylvestris and Nicotiana tomentosiformis.</title>
        <authorList>
            <person name="Sierro N."/>
            <person name="Battey J.N."/>
            <person name="Ouadi S."/>
            <person name="Bovet L."/>
            <person name="Goepfert S."/>
            <person name="Bakaher N."/>
            <person name="Peitsch M.C."/>
            <person name="Ivanov N.V."/>
        </authorList>
    </citation>
    <scope>NUCLEOTIDE SEQUENCE [LARGE SCALE GENOMIC DNA]</scope>
</reference>
<proteinExistence type="predicted"/>
<organism evidence="2 3">
    <name type="scientific">Nicotiana sylvestris</name>
    <name type="common">Wood tobacco</name>
    <name type="synonym">South American tobacco</name>
    <dbReference type="NCBI Taxonomy" id="4096"/>
    <lineage>
        <taxon>Eukaryota</taxon>
        <taxon>Viridiplantae</taxon>
        <taxon>Streptophyta</taxon>
        <taxon>Embryophyta</taxon>
        <taxon>Tracheophyta</taxon>
        <taxon>Spermatophyta</taxon>
        <taxon>Magnoliopsida</taxon>
        <taxon>eudicotyledons</taxon>
        <taxon>Gunneridae</taxon>
        <taxon>Pentapetalae</taxon>
        <taxon>asterids</taxon>
        <taxon>lamiids</taxon>
        <taxon>Solanales</taxon>
        <taxon>Solanaceae</taxon>
        <taxon>Nicotianoideae</taxon>
        <taxon>Nicotianeae</taxon>
        <taxon>Nicotiana</taxon>
    </lineage>
</organism>
<dbReference type="PANTHER" id="PTHR48475:SF2">
    <property type="entry name" value="RIBONUCLEASE H"/>
    <property type="match status" value="1"/>
</dbReference>
<dbReference type="SUPFAM" id="SSF53098">
    <property type="entry name" value="Ribonuclease H-like"/>
    <property type="match status" value="1"/>
</dbReference>
<dbReference type="PANTHER" id="PTHR48475">
    <property type="entry name" value="RIBONUCLEASE H"/>
    <property type="match status" value="1"/>
</dbReference>
<evidence type="ECO:0000313" key="2">
    <source>
        <dbReference type="Proteomes" id="UP000189701"/>
    </source>
</evidence>
<dbReference type="AlphaFoldDB" id="A0A1U7VDA6"/>
<dbReference type="InterPro" id="IPR012337">
    <property type="entry name" value="RNaseH-like_sf"/>
</dbReference>
<dbReference type="GO" id="GO:0004523">
    <property type="term" value="F:RNA-DNA hybrid ribonuclease activity"/>
    <property type="evidence" value="ECO:0007669"/>
    <property type="project" value="InterPro"/>
</dbReference>
<dbReference type="Proteomes" id="UP000189701">
    <property type="component" value="Unplaced"/>
</dbReference>
<dbReference type="PROSITE" id="PS50994">
    <property type="entry name" value="INTEGRASE"/>
    <property type="match status" value="1"/>
</dbReference>
<dbReference type="InterPro" id="IPR002156">
    <property type="entry name" value="RNaseH_domain"/>
</dbReference>
<dbReference type="InterPro" id="IPR036397">
    <property type="entry name" value="RNaseH_sf"/>
</dbReference>
<dbReference type="Pfam" id="PF13456">
    <property type="entry name" value="RVT_3"/>
    <property type="match status" value="1"/>
</dbReference>
<accession>A0A1U7VDA6</accession>
<evidence type="ECO:0000259" key="1">
    <source>
        <dbReference type="PROSITE" id="PS50994"/>
    </source>
</evidence>
<reference evidence="3" key="2">
    <citation type="submission" date="2025-08" db="UniProtKB">
        <authorList>
            <consortium name="RefSeq"/>
        </authorList>
    </citation>
    <scope>IDENTIFICATION</scope>
    <source>
        <tissue evidence="3">Leaf</tissue>
    </source>
</reference>
<keyword evidence="2" id="KW-1185">Reference proteome</keyword>
<dbReference type="eggNOG" id="KOG0017">
    <property type="taxonomic scope" value="Eukaryota"/>
</dbReference>
<protein>
    <submittedName>
        <fullName evidence="3">Uncharacterized protein LOC104212653</fullName>
    </submittedName>
</protein>